<gene>
    <name evidence="2" type="ORF">KUTeg_001659</name>
</gene>
<evidence type="ECO:0000313" key="2">
    <source>
        <dbReference type="EMBL" id="KAJ8320072.1"/>
    </source>
</evidence>
<accession>A0ABQ9FTL5</accession>
<dbReference type="EMBL" id="JARBDR010000141">
    <property type="protein sequence ID" value="KAJ8320072.1"/>
    <property type="molecule type" value="Genomic_DNA"/>
</dbReference>
<dbReference type="Proteomes" id="UP001217089">
    <property type="component" value="Unassembled WGS sequence"/>
</dbReference>
<organism evidence="2 3">
    <name type="scientific">Tegillarca granosa</name>
    <name type="common">Malaysian cockle</name>
    <name type="synonym">Anadara granosa</name>
    <dbReference type="NCBI Taxonomy" id="220873"/>
    <lineage>
        <taxon>Eukaryota</taxon>
        <taxon>Metazoa</taxon>
        <taxon>Spiralia</taxon>
        <taxon>Lophotrochozoa</taxon>
        <taxon>Mollusca</taxon>
        <taxon>Bivalvia</taxon>
        <taxon>Autobranchia</taxon>
        <taxon>Pteriomorphia</taxon>
        <taxon>Arcoida</taxon>
        <taxon>Arcoidea</taxon>
        <taxon>Arcidae</taxon>
        <taxon>Tegillarca</taxon>
    </lineage>
</organism>
<dbReference type="Gene3D" id="3.90.320.10">
    <property type="match status" value="1"/>
</dbReference>
<keyword evidence="3" id="KW-1185">Reference proteome</keyword>
<sequence length="87" mass="9693">MLYSTLRGNQHTRRGIQEEAMTIREYKLLKNSEGITVNVEPIVLIISPDNKHLAAFPDGKVVQSDGDVGLIEIKNLLHSKPINLTEA</sequence>
<feature type="domain" description="YqaJ viral recombinase" evidence="1">
    <location>
        <begin position="8"/>
        <end position="77"/>
    </location>
</feature>
<reference evidence="2 3" key="1">
    <citation type="submission" date="2022-12" db="EMBL/GenBank/DDBJ databases">
        <title>Chromosome-level genome of Tegillarca granosa.</title>
        <authorList>
            <person name="Kim J."/>
        </authorList>
    </citation>
    <scope>NUCLEOTIDE SEQUENCE [LARGE SCALE GENOMIC DNA]</scope>
    <source>
        <strain evidence="2">Teg-2019</strain>
        <tissue evidence="2">Adductor muscle</tissue>
    </source>
</reference>
<name>A0ABQ9FTL5_TEGGR</name>
<protein>
    <recommendedName>
        <fullName evidence="1">YqaJ viral recombinase domain-containing protein</fullName>
    </recommendedName>
</protein>
<comment type="caution">
    <text evidence="2">The sequence shown here is derived from an EMBL/GenBank/DDBJ whole genome shotgun (WGS) entry which is preliminary data.</text>
</comment>
<dbReference type="InterPro" id="IPR011604">
    <property type="entry name" value="PDDEXK-like_dom_sf"/>
</dbReference>
<evidence type="ECO:0000313" key="3">
    <source>
        <dbReference type="Proteomes" id="UP001217089"/>
    </source>
</evidence>
<evidence type="ECO:0000259" key="1">
    <source>
        <dbReference type="Pfam" id="PF09588"/>
    </source>
</evidence>
<proteinExistence type="predicted"/>
<dbReference type="InterPro" id="IPR019080">
    <property type="entry name" value="YqaJ_viral_recombinase"/>
</dbReference>
<dbReference type="Pfam" id="PF09588">
    <property type="entry name" value="YqaJ"/>
    <property type="match status" value="1"/>
</dbReference>